<dbReference type="GO" id="GO:0015386">
    <property type="term" value="F:potassium:proton antiporter activity"/>
    <property type="evidence" value="ECO:0007669"/>
    <property type="project" value="TreeGrafter"/>
</dbReference>
<feature type="non-terminal residue" evidence="14">
    <location>
        <position position="570"/>
    </location>
</feature>
<keyword evidence="12" id="KW-0732">Signal</keyword>
<protein>
    <recommendedName>
        <fullName evidence="9">Sodium/hydrogen exchanger</fullName>
    </recommendedName>
</protein>
<dbReference type="InterPro" id="IPR018422">
    <property type="entry name" value="Cation/H_exchanger_CPA1"/>
</dbReference>
<dbReference type="PANTHER" id="PTHR10110:SF126">
    <property type="entry name" value="NA(+)_H(+) EXCHANGER PROTEIN 7"/>
    <property type="match status" value="1"/>
</dbReference>
<sequence length="570" mass="63453">ILIILGVLAGVLLHVTKADHSKYVPKFTDKLFFYCLLPPIILESAYSLYDRYFFMNVISILIYAVVGTLINVALIGGSLFACSALKFFQNKVPFAEILLFATLISAVDPVAVLAIFQEIKVNKPLYFLVFGESLLNDAVVITVYNVVSVFTGPKDLNVVDILKAIVSFVIVSIGGFTFGCIMGAITSIITKYTKGVRVMEPLLVILLAYVAYCGAELFHFSGIISIIGCGLIQAEYARHNVSRKSYTATKYITQTLSSIADTIIFIFLGIVLIRDNHYWDTSFVLLTTIFCVVYRFAGVFLLTFLLNLSRKNEISIAHQVIMAYGGLRGAIAFSLCITMSDTVNHESISMFTTTTLVVILFTVFVLGSTTKPIVRCLRVKTQTTGTLDAFMEIHDKVLNESINGVESVTGQRSLNYWVLRAKRFNEIYVKRYLIRNHSATSKALKETYDKIFKEGMISKMTTSDFYNKMKSVQREMQMNEDYGAIDSIPNITIANGHANNGSKVHPSIVTRSESVEGNVFKRNGTANLTARVNTISRFKATLILQPEDLSPNTKRPPSPSNNSNIFFKRS</sequence>
<feature type="transmembrane region" description="Helical" evidence="11">
    <location>
        <begin position="320"/>
        <end position="342"/>
    </location>
</feature>
<keyword evidence="9" id="KW-0050">Antiport</keyword>
<feature type="transmembrane region" description="Helical" evidence="11">
    <location>
        <begin position="61"/>
        <end position="88"/>
    </location>
</feature>
<comment type="similarity">
    <text evidence="9">Belongs to the monovalent cation:proton antiporter 1 (CPA1) transporter (TC 2.A.36) family.</text>
</comment>
<evidence type="ECO:0000256" key="8">
    <source>
        <dbReference type="ARBA" id="ARBA00023201"/>
    </source>
</evidence>
<dbReference type="STRING" id="299467.A0A443SIB9"/>
<dbReference type="GO" id="GO:0098719">
    <property type="term" value="P:sodium ion import across plasma membrane"/>
    <property type="evidence" value="ECO:0007669"/>
    <property type="project" value="TreeGrafter"/>
</dbReference>
<proteinExistence type="inferred from homology"/>
<evidence type="ECO:0000259" key="13">
    <source>
        <dbReference type="Pfam" id="PF00999"/>
    </source>
</evidence>
<feature type="compositionally biased region" description="Polar residues" evidence="10">
    <location>
        <begin position="560"/>
        <end position="570"/>
    </location>
</feature>
<reference evidence="14 15" key="1">
    <citation type="journal article" date="2018" name="Gigascience">
        <title>Genomes of trombidid mites reveal novel predicted allergens and laterally-transferred genes associated with secondary metabolism.</title>
        <authorList>
            <person name="Dong X."/>
            <person name="Chaisiri K."/>
            <person name="Xia D."/>
            <person name="Armstrong S.D."/>
            <person name="Fang Y."/>
            <person name="Donnelly M.J."/>
            <person name="Kadowaki T."/>
            <person name="McGarry J.W."/>
            <person name="Darby A.C."/>
            <person name="Makepeace B.L."/>
        </authorList>
    </citation>
    <scope>NUCLEOTIDE SEQUENCE [LARGE SCALE GENOMIC DNA]</scope>
    <source>
        <strain evidence="14">UoL-UT</strain>
    </source>
</reference>
<evidence type="ECO:0000256" key="6">
    <source>
        <dbReference type="ARBA" id="ARBA00023065"/>
    </source>
</evidence>
<dbReference type="GO" id="GO:0051453">
    <property type="term" value="P:regulation of intracellular pH"/>
    <property type="evidence" value="ECO:0007669"/>
    <property type="project" value="TreeGrafter"/>
</dbReference>
<dbReference type="VEuPathDB" id="VectorBase:LDEU004781"/>
<comment type="subcellular location">
    <subcellularLocation>
        <location evidence="1">Membrane</location>
        <topology evidence="1">Multi-pass membrane protein</topology>
    </subcellularLocation>
</comment>
<dbReference type="GO" id="GO:0005886">
    <property type="term" value="C:plasma membrane"/>
    <property type="evidence" value="ECO:0007669"/>
    <property type="project" value="TreeGrafter"/>
</dbReference>
<evidence type="ECO:0000256" key="4">
    <source>
        <dbReference type="ARBA" id="ARBA00022989"/>
    </source>
</evidence>
<evidence type="ECO:0000313" key="14">
    <source>
        <dbReference type="EMBL" id="RWS27258.1"/>
    </source>
</evidence>
<dbReference type="AlphaFoldDB" id="A0A443SIB9"/>
<accession>A0A443SIB9</accession>
<dbReference type="InterPro" id="IPR004709">
    <property type="entry name" value="NaH_exchanger"/>
</dbReference>
<evidence type="ECO:0000256" key="7">
    <source>
        <dbReference type="ARBA" id="ARBA00023136"/>
    </source>
</evidence>
<evidence type="ECO:0000256" key="10">
    <source>
        <dbReference type="SAM" id="MobiDB-lite"/>
    </source>
</evidence>
<feature type="transmembrane region" description="Helical" evidence="11">
    <location>
        <begin position="125"/>
        <end position="144"/>
    </location>
</feature>
<evidence type="ECO:0000256" key="1">
    <source>
        <dbReference type="ARBA" id="ARBA00004141"/>
    </source>
</evidence>
<organism evidence="14 15">
    <name type="scientific">Leptotrombidium deliense</name>
    <dbReference type="NCBI Taxonomy" id="299467"/>
    <lineage>
        <taxon>Eukaryota</taxon>
        <taxon>Metazoa</taxon>
        <taxon>Ecdysozoa</taxon>
        <taxon>Arthropoda</taxon>
        <taxon>Chelicerata</taxon>
        <taxon>Arachnida</taxon>
        <taxon>Acari</taxon>
        <taxon>Acariformes</taxon>
        <taxon>Trombidiformes</taxon>
        <taxon>Prostigmata</taxon>
        <taxon>Anystina</taxon>
        <taxon>Parasitengona</taxon>
        <taxon>Trombiculoidea</taxon>
        <taxon>Trombiculidae</taxon>
        <taxon>Leptotrombidium</taxon>
    </lineage>
</organism>
<feature type="domain" description="Cation/H+ exchanger transmembrane" evidence="13">
    <location>
        <begin position="2"/>
        <end position="375"/>
    </location>
</feature>
<dbReference type="PRINTS" id="PR01084">
    <property type="entry name" value="NAHEXCHNGR"/>
</dbReference>
<keyword evidence="3 9" id="KW-0812">Transmembrane</keyword>
<feature type="non-terminal residue" evidence="14">
    <location>
        <position position="1"/>
    </location>
</feature>
<evidence type="ECO:0000313" key="15">
    <source>
        <dbReference type="Proteomes" id="UP000288716"/>
    </source>
</evidence>
<keyword evidence="7 11" id="KW-0472">Membrane</keyword>
<keyword evidence="8 9" id="KW-0739">Sodium transport</keyword>
<feature type="transmembrane region" description="Helical" evidence="11">
    <location>
        <begin position="348"/>
        <end position="368"/>
    </location>
</feature>
<dbReference type="OrthoDB" id="196264at2759"/>
<keyword evidence="2 9" id="KW-0813">Transport</keyword>
<dbReference type="PANTHER" id="PTHR10110">
    <property type="entry name" value="SODIUM/HYDROGEN EXCHANGER"/>
    <property type="match status" value="1"/>
</dbReference>
<feature type="region of interest" description="Disordered" evidence="10">
    <location>
        <begin position="547"/>
        <end position="570"/>
    </location>
</feature>
<keyword evidence="4 11" id="KW-1133">Transmembrane helix</keyword>
<evidence type="ECO:0000256" key="12">
    <source>
        <dbReference type="SAM" id="SignalP"/>
    </source>
</evidence>
<dbReference type="EMBL" id="NCKV01002148">
    <property type="protein sequence ID" value="RWS27258.1"/>
    <property type="molecule type" value="Genomic_DNA"/>
</dbReference>
<dbReference type="NCBIfam" id="TIGR00840">
    <property type="entry name" value="b_cpa1"/>
    <property type="match status" value="1"/>
</dbReference>
<feature type="transmembrane region" description="Helical" evidence="11">
    <location>
        <begin position="285"/>
        <end position="308"/>
    </location>
</feature>
<keyword evidence="5" id="KW-0915">Sodium</keyword>
<feature type="signal peptide" evidence="12">
    <location>
        <begin position="1"/>
        <end position="18"/>
    </location>
</feature>
<evidence type="ECO:0000256" key="2">
    <source>
        <dbReference type="ARBA" id="ARBA00022448"/>
    </source>
</evidence>
<evidence type="ECO:0000256" key="11">
    <source>
        <dbReference type="SAM" id="Phobius"/>
    </source>
</evidence>
<comment type="caution">
    <text evidence="14">The sequence shown here is derived from an EMBL/GenBank/DDBJ whole genome shotgun (WGS) entry which is preliminary data.</text>
</comment>
<feature type="transmembrane region" description="Helical" evidence="11">
    <location>
        <begin position="164"/>
        <end position="189"/>
    </location>
</feature>
<dbReference type="Pfam" id="PF00999">
    <property type="entry name" value="Na_H_Exchanger"/>
    <property type="match status" value="1"/>
</dbReference>
<feature type="chain" id="PRO_5018969513" description="Sodium/hydrogen exchanger" evidence="12">
    <location>
        <begin position="19"/>
        <end position="570"/>
    </location>
</feature>
<feature type="transmembrane region" description="Helical" evidence="11">
    <location>
        <begin position="94"/>
        <end position="116"/>
    </location>
</feature>
<gene>
    <name evidence="14" type="ORF">B4U80_08165</name>
</gene>
<evidence type="ECO:0000256" key="5">
    <source>
        <dbReference type="ARBA" id="ARBA00023053"/>
    </source>
</evidence>
<dbReference type="Proteomes" id="UP000288716">
    <property type="component" value="Unassembled WGS sequence"/>
</dbReference>
<dbReference type="GO" id="GO:0015385">
    <property type="term" value="F:sodium:proton antiporter activity"/>
    <property type="evidence" value="ECO:0007669"/>
    <property type="project" value="InterPro"/>
</dbReference>
<dbReference type="InterPro" id="IPR006153">
    <property type="entry name" value="Cation/H_exchanger_TM"/>
</dbReference>
<name>A0A443SIB9_9ACAR</name>
<feature type="transmembrane region" description="Helical" evidence="11">
    <location>
        <begin position="255"/>
        <end position="273"/>
    </location>
</feature>
<dbReference type="Gene3D" id="6.10.140.1330">
    <property type="match status" value="1"/>
</dbReference>
<evidence type="ECO:0000256" key="3">
    <source>
        <dbReference type="ARBA" id="ARBA00022692"/>
    </source>
</evidence>
<keyword evidence="15" id="KW-1185">Reference proteome</keyword>
<evidence type="ECO:0000256" key="9">
    <source>
        <dbReference type="RuleBase" id="RU003722"/>
    </source>
</evidence>
<keyword evidence="6 9" id="KW-0406">Ion transport</keyword>